<evidence type="ECO:0000256" key="11">
    <source>
        <dbReference type="ARBA" id="ARBA00023141"/>
    </source>
</evidence>
<proteinExistence type="inferred from homology"/>
<evidence type="ECO:0000256" key="2">
    <source>
        <dbReference type="ARBA" id="ARBA00004873"/>
    </source>
</evidence>
<evidence type="ECO:0000256" key="4">
    <source>
        <dbReference type="ARBA" id="ARBA00011575"/>
    </source>
</evidence>
<comment type="pathway">
    <text evidence="2 15">Amino-acid biosynthesis; L-tryptophan biosynthesis; L-tryptophan from chorismate: step 1/5.</text>
</comment>
<keyword evidence="11 15" id="KW-0057">Aromatic amino acid biosynthesis</keyword>
<dbReference type="PRINTS" id="PR00095">
    <property type="entry name" value="ANTSNTHASEI"/>
</dbReference>
<organism evidence="19 20">
    <name type="scientific">Roseomonas populi</name>
    <dbReference type="NCBI Taxonomy" id="3121582"/>
    <lineage>
        <taxon>Bacteria</taxon>
        <taxon>Pseudomonadati</taxon>
        <taxon>Pseudomonadota</taxon>
        <taxon>Alphaproteobacteria</taxon>
        <taxon>Acetobacterales</taxon>
        <taxon>Roseomonadaceae</taxon>
        <taxon>Roseomonas</taxon>
    </lineage>
</organism>
<evidence type="ECO:0000256" key="10">
    <source>
        <dbReference type="ARBA" id="ARBA00022842"/>
    </source>
</evidence>
<evidence type="ECO:0000256" key="13">
    <source>
        <dbReference type="ARBA" id="ARBA00025634"/>
    </source>
</evidence>
<dbReference type="InterPro" id="IPR019999">
    <property type="entry name" value="Anth_synth_I-like"/>
</dbReference>
<keyword evidence="7 15" id="KW-0028">Amino-acid biosynthesis</keyword>
<keyword evidence="10 15" id="KW-0460">Magnesium</keyword>
<dbReference type="EC" id="4.1.3.27" evidence="5 15"/>
<comment type="similarity">
    <text evidence="3 15">Belongs to the anthranilate synthase component I family.</text>
</comment>
<dbReference type="InterPro" id="IPR005801">
    <property type="entry name" value="ADC_synthase"/>
</dbReference>
<accession>A0ABT1WXE7</accession>
<reference evidence="19 20" key="1">
    <citation type="submission" date="2022-06" db="EMBL/GenBank/DDBJ databases">
        <title>Roseomonas CN29.</title>
        <authorList>
            <person name="Cheng Y."/>
            <person name="He X."/>
        </authorList>
    </citation>
    <scope>NUCLEOTIDE SEQUENCE [LARGE SCALE GENOMIC DNA]</scope>
    <source>
        <strain evidence="19 20">CN29</strain>
    </source>
</reference>
<gene>
    <name evidence="15 19" type="primary">trpE</name>
    <name evidence="19" type="ORF">NRP21_00385</name>
</gene>
<dbReference type="PANTHER" id="PTHR11236">
    <property type="entry name" value="AMINOBENZOATE/ANTHRANILATE SYNTHASE"/>
    <property type="match status" value="1"/>
</dbReference>
<dbReference type="InterPro" id="IPR005256">
    <property type="entry name" value="Anth_synth_I_PabB"/>
</dbReference>
<evidence type="ECO:0000256" key="5">
    <source>
        <dbReference type="ARBA" id="ARBA00012266"/>
    </source>
</evidence>
<sequence>MTAPDSYAAFATAHAAGRGQVVFRERVADLDTPVGAFLKLAEGRPNTFLLESVEGGQSRGRYSAIGLAPDLIWRCRDGRAEVNRHALSAPHAFVPEEAPPLEGLRALIQSCRMDLPAGLPPCAAGLFGYLGYDMVRQIERLPAENPDLLGIPEAILSRPTLLAVFDHVRDILTLCAPVYADRGETAREAYEAAQARLDEAEVALDRPVPRPAPPAALPPPGTPSSNFTREGFMAAVERAKEFIAAGDAFQIVPSQRFQAPFALPPFALYRALRRLNPAPFLFHFDFGGFAATGASPEILVRLRDGVVTVRPLAGTRRRGATPEEDKALERELLADPKERAEHLMLVDLGRNDVGRVAETGSVRVTAQFGIERYSQVMHISSEVQGRLRPGLTALDALMAGFPAGTLSGAPKVRAMQIIEELEPSRRGVYAGCFGYFGGDGGMDTCIGLRMAVVKDGTMYVQAGAGVVADSDPASEEEETRQKARALFRAAEEAVRFAAAAPRRAEG</sequence>
<dbReference type="EMBL" id="JANJOU010000001">
    <property type="protein sequence ID" value="MCR0980504.1"/>
    <property type="molecule type" value="Genomic_DNA"/>
</dbReference>
<keyword evidence="12 15" id="KW-0456">Lyase</keyword>
<evidence type="ECO:0000256" key="9">
    <source>
        <dbReference type="ARBA" id="ARBA00022822"/>
    </source>
</evidence>
<evidence type="ECO:0000256" key="16">
    <source>
        <dbReference type="SAM" id="MobiDB-lite"/>
    </source>
</evidence>
<dbReference type="PANTHER" id="PTHR11236:SF48">
    <property type="entry name" value="ISOCHORISMATE SYNTHASE MENF"/>
    <property type="match status" value="1"/>
</dbReference>
<evidence type="ECO:0000256" key="7">
    <source>
        <dbReference type="ARBA" id="ARBA00022605"/>
    </source>
</evidence>
<evidence type="ECO:0000259" key="18">
    <source>
        <dbReference type="Pfam" id="PF04715"/>
    </source>
</evidence>
<keyword evidence="9 15" id="KW-0822">Tryptophan biosynthesis</keyword>
<keyword evidence="20" id="KW-1185">Reference proteome</keyword>
<evidence type="ECO:0000313" key="20">
    <source>
        <dbReference type="Proteomes" id="UP001524642"/>
    </source>
</evidence>
<feature type="region of interest" description="Disordered" evidence="16">
    <location>
        <begin position="208"/>
        <end position="228"/>
    </location>
</feature>
<evidence type="ECO:0000313" key="19">
    <source>
        <dbReference type="EMBL" id="MCR0980504.1"/>
    </source>
</evidence>
<evidence type="ECO:0000256" key="3">
    <source>
        <dbReference type="ARBA" id="ARBA00009562"/>
    </source>
</evidence>
<dbReference type="RefSeq" id="WP_257714190.1">
    <property type="nucleotide sequence ID" value="NZ_JANJOU010000001.1"/>
</dbReference>
<feature type="domain" description="Chorismate-utilising enzyme C-terminal" evidence="17">
    <location>
        <begin position="229"/>
        <end position="482"/>
    </location>
</feature>
<comment type="catalytic activity">
    <reaction evidence="14 15">
        <text>chorismate + L-glutamine = anthranilate + pyruvate + L-glutamate + H(+)</text>
        <dbReference type="Rhea" id="RHEA:21732"/>
        <dbReference type="ChEBI" id="CHEBI:15361"/>
        <dbReference type="ChEBI" id="CHEBI:15378"/>
        <dbReference type="ChEBI" id="CHEBI:16567"/>
        <dbReference type="ChEBI" id="CHEBI:29748"/>
        <dbReference type="ChEBI" id="CHEBI:29985"/>
        <dbReference type="ChEBI" id="CHEBI:58359"/>
        <dbReference type="EC" id="4.1.3.27"/>
    </reaction>
</comment>
<feature type="compositionally biased region" description="Pro residues" evidence="16">
    <location>
        <begin position="209"/>
        <end position="222"/>
    </location>
</feature>
<dbReference type="SUPFAM" id="SSF56322">
    <property type="entry name" value="ADC synthase"/>
    <property type="match status" value="1"/>
</dbReference>
<keyword evidence="8 15" id="KW-0479">Metal-binding</keyword>
<evidence type="ECO:0000256" key="12">
    <source>
        <dbReference type="ARBA" id="ARBA00023239"/>
    </source>
</evidence>
<evidence type="ECO:0000256" key="1">
    <source>
        <dbReference type="ARBA" id="ARBA00001946"/>
    </source>
</evidence>
<dbReference type="NCBIfam" id="TIGR00564">
    <property type="entry name" value="trpE_most"/>
    <property type="match status" value="1"/>
</dbReference>
<dbReference type="Proteomes" id="UP001524642">
    <property type="component" value="Unassembled WGS sequence"/>
</dbReference>
<comment type="function">
    <text evidence="13 15">Part of a heterotetrameric complex that catalyzes the two-step biosynthesis of anthranilate, an intermediate in the biosynthesis of L-tryptophan. In the first step, the glutamine-binding beta subunit (TrpG) of anthranilate synthase (AS) provides the glutamine amidotransferase activity which generates ammonia as a substrate that, along with chorismate, is used in the second step, catalyzed by the large alpha subunit of AS (TrpE) to produce anthranilate. In the absence of TrpG, TrpE can synthesize anthranilate directly from chorismate and high concentrations of ammonia.</text>
</comment>
<evidence type="ECO:0000256" key="8">
    <source>
        <dbReference type="ARBA" id="ARBA00022723"/>
    </source>
</evidence>
<comment type="subunit">
    <text evidence="4 15">Heterotetramer consisting of two non-identical subunits: a beta subunit (TrpG) and a large alpha subunit (TrpE).</text>
</comment>
<dbReference type="GO" id="GO:0004049">
    <property type="term" value="F:anthranilate synthase activity"/>
    <property type="evidence" value="ECO:0007669"/>
    <property type="project" value="UniProtKB-EC"/>
</dbReference>
<evidence type="ECO:0000256" key="15">
    <source>
        <dbReference type="RuleBase" id="RU364045"/>
    </source>
</evidence>
<dbReference type="Gene3D" id="3.60.120.10">
    <property type="entry name" value="Anthranilate synthase"/>
    <property type="match status" value="1"/>
</dbReference>
<dbReference type="InterPro" id="IPR015890">
    <property type="entry name" value="Chorismate_C"/>
</dbReference>
<evidence type="ECO:0000256" key="14">
    <source>
        <dbReference type="ARBA" id="ARBA00047683"/>
    </source>
</evidence>
<comment type="cofactor">
    <cofactor evidence="1 15">
        <name>Mg(2+)</name>
        <dbReference type="ChEBI" id="CHEBI:18420"/>
    </cofactor>
</comment>
<name>A0ABT1WXE7_9PROT</name>
<feature type="domain" description="Anthranilate synthase component I N-terminal" evidence="18">
    <location>
        <begin position="29"/>
        <end position="174"/>
    </location>
</feature>
<evidence type="ECO:0000259" key="17">
    <source>
        <dbReference type="Pfam" id="PF00425"/>
    </source>
</evidence>
<evidence type="ECO:0000256" key="6">
    <source>
        <dbReference type="ARBA" id="ARBA00020653"/>
    </source>
</evidence>
<comment type="caution">
    <text evidence="19">The sequence shown here is derived from an EMBL/GenBank/DDBJ whole genome shotgun (WGS) entry which is preliminary data.</text>
</comment>
<protein>
    <recommendedName>
        <fullName evidence="6 15">Anthranilate synthase component 1</fullName>
        <ecNumber evidence="5 15">4.1.3.27</ecNumber>
    </recommendedName>
</protein>
<dbReference type="InterPro" id="IPR006805">
    <property type="entry name" value="Anth_synth_I_N"/>
</dbReference>
<dbReference type="Pfam" id="PF00425">
    <property type="entry name" value="Chorismate_bind"/>
    <property type="match status" value="1"/>
</dbReference>
<dbReference type="Pfam" id="PF04715">
    <property type="entry name" value="Anth_synt_I_N"/>
    <property type="match status" value="1"/>
</dbReference>